<accession>A0ABS4S458</accession>
<dbReference type="InterPro" id="IPR012347">
    <property type="entry name" value="Ferritin-like"/>
</dbReference>
<dbReference type="EMBL" id="JAGIKX010000001">
    <property type="protein sequence ID" value="MBP2256277.1"/>
    <property type="molecule type" value="Genomic_DNA"/>
</dbReference>
<dbReference type="Gene3D" id="1.20.1260.10">
    <property type="match status" value="2"/>
</dbReference>
<dbReference type="InterPro" id="IPR021617">
    <property type="entry name" value="DUF3231"/>
</dbReference>
<name>A0ABS4S458_9BACI</name>
<dbReference type="Proteomes" id="UP001519294">
    <property type="component" value="Unassembled WGS sequence"/>
</dbReference>
<dbReference type="RefSeq" id="WP_226370534.1">
    <property type="nucleotide sequence ID" value="NZ_JAGIKX010000001.1"/>
</dbReference>
<protein>
    <recommendedName>
        <fullName evidence="3">DUF3231 family protein</fullName>
    </recommendedName>
</protein>
<evidence type="ECO:0008006" key="3">
    <source>
        <dbReference type="Google" id="ProtNLM"/>
    </source>
</evidence>
<gene>
    <name evidence="1" type="ORF">J2Z81_000209</name>
</gene>
<evidence type="ECO:0000313" key="2">
    <source>
        <dbReference type="Proteomes" id="UP001519294"/>
    </source>
</evidence>
<comment type="caution">
    <text evidence="1">The sequence shown here is derived from an EMBL/GenBank/DDBJ whole genome shotgun (WGS) entry which is preliminary data.</text>
</comment>
<sequence>MHDRKVRLTSGEIASLWTAYMNNSMSKYILKFMLKYIEDQDIKPIIQKTYNNASKSMEDLASIFENEQYAIPNGFTEKDVNMNASWLFSDTFCLTYVNHMAKVGMIAYSGFISMSNREDICDFFSIGLTETNNTYNESLKLALYKGISARHPFIETPKHTDYVDSKKYLSGLNPFSDKRPVNAVEISHLYMNILTNAVGAKLCLAFAQTSTNKDVQDYMLRGKEISQKHMKIFVDTLMKDNVDVPQVPNVTISNSTTPTFSDKLIMFHMNLIISSGTGNYSTAASASQRSDLMVNYERLSFEVMRLAKSGADIMIKYSWLEQPPGIKDREKLAKNKEKN</sequence>
<reference evidence="1 2" key="1">
    <citation type="submission" date="2021-03" db="EMBL/GenBank/DDBJ databases">
        <title>Genomic Encyclopedia of Type Strains, Phase IV (KMG-IV): sequencing the most valuable type-strain genomes for metagenomic binning, comparative biology and taxonomic classification.</title>
        <authorList>
            <person name="Goeker M."/>
        </authorList>
    </citation>
    <scope>NUCLEOTIDE SEQUENCE [LARGE SCALE GENOMIC DNA]</scope>
    <source>
        <strain evidence="1 2">DSM 25790</strain>
    </source>
</reference>
<proteinExistence type="predicted"/>
<dbReference type="Pfam" id="PF11553">
    <property type="entry name" value="DUF3231"/>
    <property type="match status" value="2"/>
</dbReference>
<evidence type="ECO:0000313" key="1">
    <source>
        <dbReference type="EMBL" id="MBP2256277.1"/>
    </source>
</evidence>
<keyword evidence="2" id="KW-1185">Reference proteome</keyword>
<organism evidence="1 2">
    <name type="scientific">Virgibacillus alimentarius</name>
    <dbReference type="NCBI Taxonomy" id="698769"/>
    <lineage>
        <taxon>Bacteria</taxon>
        <taxon>Bacillati</taxon>
        <taxon>Bacillota</taxon>
        <taxon>Bacilli</taxon>
        <taxon>Bacillales</taxon>
        <taxon>Bacillaceae</taxon>
        <taxon>Virgibacillus</taxon>
    </lineage>
</organism>